<feature type="binding site" evidence="11">
    <location>
        <position position="118"/>
    </location>
    <ligand>
        <name>FAD</name>
        <dbReference type="ChEBI" id="CHEBI:57692"/>
    </ligand>
</feature>
<evidence type="ECO:0000256" key="7">
    <source>
        <dbReference type="ARBA" id="ARBA00022989"/>
    </source>
</evidence>
<evidence type="ECO:0000313" key="14">
    <source>
        <dbReference type="EMBL" id="SPQ94235.1"/>
    </source>
</evidence>
<evidence type="ECO:0000256" key="4">
    <source>
        <dbReference type="ARBA" id="ARBA00022692"/>
    </source>
</evidence>
<dbReference type="PROSITE" id="PS51384">
    <property type="entry name" value="FAD_FR"/>
    <property type="match status" value="1"/>
</dbReference>
<dbReference type="PRINTS" id="PR00371">
    <property type="entry name" value="FPNCR"/>
</dbReference>
<evidence type="ECO:0000259" key="13">
    <source>
        <dbReference type="PROSITE" id="PS51384"/>
    </source>
</evidence>
<dbReference type="FunFam" id="3.40.50.80:FF:000019">
    <property type="entry name" value="NADH-cytochrome b5 reductase"/>
    <property type="match status" value="1"/>
</dbReference>
<feature type="binding site" evidence="11">
    <location>
        <position position="119"/>
    </location>
    <ligand>
        <name>FAD</name>
        <dbReference type="ChEBI" id="CHEBI:57692"/>
    </ligand>
</feature>
<dbReference type="AlphaFoldDB" id="A0A3P3Y220"/>
<proteinExistence type="inferred from homology"/>
<dbReference type="Pfam" id="PF00970">
    <property type="entry name" value="FAD_binding_6"/>
    <property type="match status" value="1"/>
</dbReference>
<dbReference type="GO" id="GO:0090524">
    <property type="term" value="F:cytochrome-b5 reductase activity, acting on NADH"/>
    <property type="evidence" value="ECO:0007669"/>
    <property type="project" value="UniProtKB-EC"/>
</dbReference>
<feature type="binding site" evidence="11">
    <location>
        <position position="111"/>
    </location>
    <ligand>
        <name>FAD</name>
        <dbReference type="ChEBI" id="CHEBI:57692"/>
    </ligand>
</feature>
<reference evidence="14 15" key="1">
    <citation type="submission" date="2018-03" db="EMBL/GenBank/DDBJ databases">
        <authorList>
            <person name="Fogelqvist J."/>
        </authorList>
    </citation>
    <scope>NUCLEOTIDE SEQUENCE [LARGE SCALE GENOMIC DNA]</scope>
</reference>
<sequence>MMFGETDVMLGAVVGAVVTVALFLYMRKAVAAEEPSLDPNKYVKFKLKEKTIITHNTRRFRFALKSKNVILGLPVGKHILLQAQIDGVTVCRPYTPTSSNDDVGYFDIVVKVYDNGKMSQHLDKLAIGDSIEVKGPQGRFAYLGLGQYDMGPRGHGTATHIGMLAGGTGITPMLQVIKSIMRDPNDKTQMSLIFGNIEERDILLREELQAIQESRSSFKVHHTLNTPPEEWKHGRGYITSGMIKAHMPPPAKSTLILICGPKPFVDAMIPLLDQLGYTAAMMYKF</sequence>
<comment type="subcellular location">
    <subcellularLocation>
        <location evidence="2">Mitochondrion outer membrane</location>
    </subcellularLocation>
</comment>
<dbReference type="EC" id="1.6.2.2" evidence="12"/>
<feature type="binding site" evidence="11">
    <location>
        <position position="92"/>
    </location>
    <ligand>
        <name>FAD</name>
        <dbReference type="ChEBI" id="CHEBI:57692"/>
    </ligand>
</feature>
<accession>A0A3P3Y220</accession>
<comment type="catalytic activity">
    <reaction evidence="12">
        <text>2 Fe(III)-[cytochrome b5] + NADH = 2 Fe(II)-[cytochrome b5] + NAD(+) + H(+)</text>
        <dbReference type="Rhea" id="RHEA:46680"/>
        <dbReference type="Rhea" id="RHEA-COMP:10438"/>
        <dbReference type="Rhea" id="RHEA-COMP:10439"/>
        <dbReference type="ChEBI" id="CHEBI:15378"/>
        <dbReference type="ChEBI" id="CHEBI:29033"/>
        <dbReference type="ChEBI" id="CHEBI:29034"/>
        <dbReference type="ChEBI" id="CHEBI:57540"/>
        <dbReference type="ChEBI" id="CHEBI:57945"/>
        <dbReference type="EC" id="1.6.2.2"/>
    </reaction>
</comment>
<dbReference type="InterPro" id="IPR017938">
    <property type="entry name" value="Riboflavin_synthase-like_b-brl"/>
</dbReference>
<dbReference type="Gene3D" id="2.40.30.10">
    <property type="entry name" value="Translation factors"/>
    <property type="match status" value="1"/>
</dbReference>
<dbReference type="PRINTS" id="PR00406">
    <property type="entry name" value="CYTB5RDTASE"/>
</dbReference>
<dbReference type="GO" id="GO:0005741">
    <property type="term" value="C:mitochondrial outer membrane"/>
    <property type="evidence" value="ECO:0007669"/>
    <property type="project" value="UniProtKB-SubCell"/>
</dbReference>
<evidence type="ECO:0000256" key="9">
    <source>
        <dbReference type="ARBA" id="ARBA00023027"/>
    </source>
</evidence>
<evidence type="ECO:0000256" key="6">
    <source>
        <dbReference type="ARBA" id="ARBA00022827"/>
    </source>
</evidence>
<keyword evidence="10" id="KW-0472">Membrane</keyword>
<dbReference type="InterPro" id="IPR001834">
    <property type="entry name" value="CBR-like"/>
</dbReference>
<dbReference type="InterPro" id="IPR008333">
    <property type="entry name" value="Cbr1-like_FAD-bd_dom"/>
</dbReference>
<geneLocation type="mitochondrion" evidence="14"/>
<dbReference type="InterPro" id="IPR017927">
    <property type="entry name" value="FAD-bd_FR_type"/>
</dbReference>
<dbReference type="InterPro" id="IPR001433">
    <property type="entry name" value="OxRdtase_FAD/NAD-bd"/>
</dbReference>
<keyword evidence="8 12" id="KW-0560">Oxidoreductase</keyword>
<keyword evidence="14" id="KW-0496">Mitochondrion</keyword>
<dbReference type="Gene3D" id="3.40.50.80">
    <property type="entry name" value="Nucleotide-binding domain of ferredoxin-NADP reductase (FNR) module"/>
    <property type="match status" value="1"/>
</dbReference>
<feature type="domain" description="FAD-binding FR-type" evidence="13">
    <location>
        <begin position="40"/>
        <end position="143"/>
    </location>
</feature>
<dbReference type="InterPro" id="IPR039261">
    <property type="entry name" value="FNR_nucleotide-bd"/>
</dbReference>
<comment type="similarity">
    <text evidence="12">Belongs to the flavoprotein pyridine nucleotide cytochrome reductase family.</text>
</comment>
<dbReference type="PANTHER" id="PTHR19370">
    <property type="entry name" value="NADH-CYTOCHROME B5 REDUCTASE"/>
    <property type="match status" value="1"/>
</dbReference>
<evidence type="ECO:0000313" key="15">
    <source>
        <dbReference type="Proteomes" id="UP000290189"/>
    </source>
</evidence>
<evidence type="ECO:0000256" key="5">
    <source>
        <dbReference type="ARBA" id="ARBA00022787"/>
    </source>
</evidence>
<feature type="binding site" evidence="11">
    <location>
        <position position="93"/>
    </location>
    <ligand>
        <name>FAD</name>
        <dbReference type="ChEBI" id="CHEBI:57692"/>
    </ligand>
</feature>
<comment type="cofactor">
    <cofactor evidence="1 11 12">
        <name>FAD</name>
        <dbReference type="ChEBI" id="CHEBI:57692"/>
    </cofactor>
</comment>
<dbReference type="CDD" id="cd06183">
    <property type="entry name" value="cyt_b5_reduct_like"/>
    <property type="match status" value="1"/>
</dbReference>
<feature type="binding site" evidence="11">
    <location>
        <position position="117"/>
    </location>
    <ligand>
        <name>FAD</name>
        <dbReference type="ChEBI" id="CHEBI:57692"/>
    </ligand>
</feature>
<evidence type="ECO:0000256" key="8">
    <source>
        <dbReference type="ARBA" id="ARBA00023002"/>
    </source>
</evidence>
<keyword evidence="9 12" id="KW-0520">NAD</keyword>
<dbReference type="EMBL" id="OVEO01000002">
    <property type="protein sequence ID" value="SPQ94235.1"/>
    <property type="molecule type" value="Genomic_DNA"/>
</dbReference>
<feature type="binding site" evidence="11">
    <location>
        <position position="109"/>
    </location>
    <ligand>
        <name>FAD</name>
        <dbReference type="ChEBI" id="CHEBI:57692"/>
    </ligand>
</feature>
<evidence type="ECO:0000256" key="11">
    <source>
        <dbReference type="PIRSR" id="PIRSR601834-1"/>
    </source>
</evidence>
<keyword evidence="3 11" id="KW-0285">Flavoprotein</keyword>
<keyword evidence="5" id="KW-1000">Mitochondrion outer membrane</keyword>
<evidence type="ECO:0000256" key="2">
    <source>
        <dbReference type="ARBA" id="ARBA00004294"/>
    </source>
</evidence>
<organism evidence="14 15">
    <name type="scientific">Plasmodiophora brassicae</name>
    <name type="common">Clubroot disease agent</name>
    <dbReference type="NCBI Taxonomy" id="37360"/>
    <lineage>
        <taxon>Eukaryota</taxon>
        <taxon>Sar</taxon>
        <taxon>Rhizaria</taxon>
        <taxon>Endomyxa</taxon>
        <taxon>Phytomyxea</taxon>
        <taxon>Plasmodiophorida</taxon>
        <taxon>Plasmodiophoridae</taxon>
        <taxon>Plasmodiophora</taxon>
    </lineage>
</organism>
<keyword evidence="6 11" id="KW-0274">FAD</keyword>
<evidence type="ECO:0000256" key="12">
    <source>
        <dbReference type="RuleBase" id="RU361226"/>
    </source>
</evidence>
<keyword evidence="4" id="KW-0812">Transmembrane</keyword>
<dbReference type="SUPFAM" id="SSF52343">
    <property type="entry name" value="Ferredoxin reductase-like, C-terminal NADP-linked domain"/>
    <property type="match status" value="1"/>
</dbReference>
<evidence type="ECO:0000256" key="3">
    <source>
        <dbReference type="ARBA" id="ARBA00022630"/>
    </source>
</evidence>
<evidence type="ECO:0000256" key="1">
    <source>
        <dbReference type="ARBA" id="ARBA00001974"/>
    </source>
</evidence>
<dbReference type="FunFam" id="2.40.30.10:FF:000021">
    <property type="entry name" value="NADH-cytochrome b5 reductase"/>
    <property type="match status" value="1"/>
</dbReference>
<dbReference type="Proteomes" id="UP000290189">
    <property type="component" value="Unassembled WGS sequence"/>
</dbReference>
<feature type="binding site" evidence="11">
    <location>
        <position position="171"/>
    </location>
    <ligand>
        <name>FAD</name>
        <dbReference type="ChEBI" id="CHEBI:57692"/>
    </ligand>
</feature>
<dbReference type="Pfam" id="PF00175">
    <property type="entry name" value="NAD_binding_1"/>
    <property type="match status" value="1"/>
</dbReference>
<feature type="binding site" evidence="11">
    <location>
        <position position="94"/>
    </location>
    <ligand>
        <name>FAD</name>
        <dbReference type="ChEBI" id="CHEBI:57692"/>
    </ligand>
</feature>
<protein>
    <recommendedName>
        <fullName evidence="12">NADH-cytochrome b5 reductase</fullName>
        <ecNumber evidence="12">1.6.2.2</ecNumber>
    </recommendedName>
</protein>
<gene>
    <name evidence="14" type="ORF">PLBR_LOCUS1450</name>
</gene>
<name>A0A3P3Y220_PLABS</name>
<evidence type="ECO:0000256" key="10">
    <source>
        <dbReference type="ARBA" id="ARBA00023136"/>
    </source>
</evidence>
<dbReference type="InterPro" id="IPR001709">
    <property type="entry name" value="Flavoprot_Pyr_Nucl_cyt_Rdtase"/>
</dbReference>
<dbReference type="SUPFAM" id="SSF63380">
    <property type="entry name" value="Riboflavin synthase domain-like"/>
    <property type="match status" value="1"/>
</dbReference>
<keyword evidence="7" id="KW-1133">Transmembrane helix</keyword>